<dbReference type="SMART" id="SM00963">
    <property type="entry name" value="SRP54_N"/>
    <property type="match status" value="1"/>
</dbReference>
<dbReference type="NCBIfam" id="TIGR00064">
    <property type="entry name" value="ftsY"/>
    <property type="match status" value="1"/>
</dbReference>
<dbReference type="InterPro" id="IPR004390">
    <property type="entry name" value="SR_rcpt_FtsY"/>
</dbReference>
<dbReference type="Pfam" id="PF00448">
    <property type="entry name" value="SRP54"/>
    <property type="match status" value="1"/>
</dbReference>
<dbReference type="Proteomes" id="UP001595855">
    <property type="component" value="Unassembled WGS sequence"/>
</dbReference>
<comment type="catalytic activity">
    <reaction evidence="8 9">
        <text>GTP + H2O = GDP + phosphate + H(+)</text>
        <dbReference type="Rhea" id="RHEA:19669"/>
        <dbReference type="ChEBI" id="CHEBI:15377"/>
        <dbReference type="ChEBI" id="CHEBI:15378"/>
        <dbReference type="ChEBI" id="CHEBI:37565"/>
        <dbReference type="ChEBI" id="CHEBI:43474"/>
        <dbReference type="ChEBI" id="CHEBI:58189"/>
        <dbReference type="EC" id="3.6.5.4"/>
    </reaction>
</comment>
<comment type="caution">
    <text evidence="12">The sequence shown here is derived from an EMBL/GenBank/DDBJ whole genome shotgun (WGS) entry which is preliminary data.</text>
</comment>
<dbReference type="SUPFAM" id="SSF52540">
    <property type="entry name" value="P-loop containing nucleoside triphosphate hydrolases"/>
    <property type="match status" value="1"/>
</dbReference>
<protein>
    <recommendedName>
        <fullName evidence="9">Signal recognition particle receptor FtsY</fullName>
        <shortName evidence="9">SRP receptor</shortName>
        <ecNumber evidence="9">3.6.5.4</ecNumber>
    </recommendedName>
</protein>
<keyword evidence="2 9" id="KW-0963">Cytoplasm</keyword>
<keyword evidence="7 9" id="KW-0675">Receptor</keyword>
<evidence type="ECO:0000313" key="13">
    <source>
        <dbReference type="Proteomes" id="UP001595855"/>
    </source>
</evidence>
<feature type="domain" description="SRP54-type proteins GTP-binding" evidence="11">
    <location>
        <begin position="374"/>
        <end position="387"/>
    </location>
</feature>
<organism evidence="12 13">
    <name type="scientific">Streptomyces lienomycini</name>
    <dbReference type="NCBI Taxonomy" id="284035"/>
    <lineage>
        <taxon>Bacteria</taxon>
        <taxon>Bacillati</taxon>
        <taxon>Actinomycetota</taxon>
        <taxon>Actinomycetes</taxon>
        <taxon>Kitasatosporales</taxon>
        <taxon>Streptomycetaceae</taxon>
        <taxon>Streptomyces</taxon>
    </lineage>
</organism>
<dbReference type="SMART" id="SM00382">
    <property type="entry name" value="AAA"/>
    <property type="match status" value="1"/>
</dbReference>
<evidence type="ECO:0000313" key="12">
    <source>
        <dbReference type="EMBL" id="MFC5015239.1"/>
    </source>
</evidence>
<dbReference type="InterPro" id="IPR027417">
    <property type="entry name" value="P-loop_NTPase"/>
</dbReference>
<dbReference type="Gene3D" id="1.20.120.140">
    <property type="entry name" value="Signal recognition particle SRP54, nucleotide-binding domain"/>
    <property type="match status" value="1"/>
</dbReference>
<dbReference type="RefSeq" id="WP_271320579.1">
    <property type="nucleotide sequence ID" value="NZ_BAAATN010000011.1"/>
</dbReference>
<feature type="compositionally biased region" description="Basic and acidic residues" evidence="10">
    <location>
        <begin position="49"/>
        <end position="66"/>
    </location>
</feature>
<evidence type="ECO:0000256" key="8">
    <source>
        <dbReference type="ARBA" id="ARBA00048027"/>
    </source>
</evidence>
<dbReference type="InterPro" id="IPR003593">
    <property type="entry name" value="AAA+_ATPase"/>
</dbReference>
<feature type="binding site" evidence="9">
    <location>
        <begin position="291"/>
        <end position="295"/>
    </location>
    <ligand>
        <name>GTP</name>
        <dbReference type="ChEBI" id="CHEBI:37565"/>
    </ligand>
</feature>
<evidence type="ECO:0000256" key="9">
    <source>
        <dbReference type="HAMAP-Rule" id="MF_00920"/>
    </source>
</evidence>
<dbReference type="SUPFAM" id="SSF47364">
    <property type="entry name" value="Domain of the SRP/SRP receptor G-proteins"/>
    <property type="match status" value="1"/>
</dbReference>
<evidence type="ECO:0000256" key="2">
    <source>
        <dbReference type="ARBA" id="ARBA00022490"/>
    </source>
</evidence>
<keyword evidence="5 9" id="KW-0342">GTP-binding</keyword>
<proteinExistence type="inferred from homology"/>
<dbReference type="InterPro" id="IPR042101">
    <property type="entry name" value="SRP54_N_sf"/>
</dbReference>
<feature type="region of interest" description="Disordered" evidence="10">
    <location>
        <begin position="26"/>
        <end position="78"/>
    </location>
</feature>
<evidence type="ECO:0000256" key="1">
    <source>
        <dbReference type="ARBA" id="ARBA00022475"/>
    </source>
</evidence>
<evidence type="ECO:0000256" key="6">
    <source>
        <dbReference type="ARBA" id="ARBA00023136"/>
    </source>
</evidence>
<comment type="subcellular location">
    <subcellularLocation>
        <location evidence="9">Cell membrane</location>
        <topology evidence="9">Peripheral membrane protein</topology>
        <orientation evidence="9">Cytoplasmic side</orientation>
    </subcellularLocation>
    <subcellularLocation>
        <location evidence="9">Cytoplasm</location>
    </subcellularLocation>
</comment>
<dbReference type="InterPro" id="IPR013822">
    <property type="entry name" value="Signal_recog_particl_SRP54_hlx"/>
</dbReference>
<gene>
    <name evidence="9 12" type="primary">ftsY</name>
    <name evidence="12" type="ORF">ACFPRC_10150</name>
</gene>
<dbReference type="SMART" id="SM00962">
    <property type="entry name" value="SRP54"/>
    <property type="match status" value="1"/>
</dbReference>
<comment type="subunit">
    <text evidence="9">Part of the signal recognition particle protein translocation system, which is composed of SRP and FtsY.</text>
</comment>
<sequence>MEIVILAVVIAVVVIGALGGLVVGSRRKKQLPPPPPATPDITAPPAEPHVGEEAETPRDEPRRTIEEVDLPDGGTATVEEPPVVEELEIPQIEVPEPTAGRLVRLRARLSRSQNALGKGLLTLLSREHLDEDTWEEIEDTLLTADVGVQPTQELVERLRERVKVLGTRTPEELRTLLREELITLVGPDMDREVKTEPATGKPGIVMVVGVNGTGKTTTTGKLARVLVADGRSVVLGAADTFRAAAADQLQTWGERVGAHTVRGPEAGDPASVAFDAVKEGKEMGSDVVLIDTAGRLHTKTGLMDELGKVKRVVEKHAPLDEVLLVLDATTGQNGLIQARVFAEVVDITGIVLTKLDGTAKGGIVVAVQRELGVPVKLIGLGEGADDLAPFEPAAFVDALIGE</sequence>
<name>A0ABV9WST0_9ACTN</name>
<keyword evidence="6 9" id="KW-0472">Membrane</keyword>
<dbReference type="PANTHER" id="PTHR43134">
    <property type="entry name" value="SIGNAL RECOGNITION PARTICLE RECEPTOR SUBUNIT ALPHA"/>
    <property type="match status" value="1"/>
</dbReference>
<dbReference type="EC" id="3.6.5.4" evidence="9"/>
<keyword evidence="4 9" id="KW-0378">Hydrolase</keyword>
<dbReference type="PROSITE" id="PS00300">
    <property type="entry name" value="SRP54"/>
    <property type="match status" value="1"/>
</dbReference>
<evidence type="ECO:0000256" key="3">
    <source>
        <dbReference type="ARBA" id="ARBA00022741"/>
    </source>
</evidence>
<dbReference type="Pfam" id="PF02881">
    <property type="entry name" value="SRP54_N"/>
    <property type="match status" value="1"/>
</dbReference>
<reference evidence="13" key="1">
    <citation type="journal article" date="2019" name="Int. J. Syst. Evol. Microbiol.">
        <title>The Global Catalogue of Microorganisms (GCM) 10K type strain sequencing project: providing services to taxonomists for standard genome sequencing and annotation.</title>
        <authorList>
            <consortium name="The Broad Institute Genomics Platform"/>
            <consortium name="The Broad Institute Genome Sequencing Center for Infectious Disease"/>
            <person name="Wu L."/>
            <person name="Ma J."/>
        </authorList>
    </citation>
    <scope>NUCLEOTIDE SEQUENCE [LARGE SCALE GENOMIC DNA]</scope>
    <source>
        <strain evidence="13">CGMCC 4.1542</strain>
    </source>
</reference>
<feature type="binding site" evidence="9">
    <location>
        <begin position="353"/>
        <end position="356"/>
    </location>
    <ligand>
        <name>GTP</name>
        <dbReference type="ChEBI" id="CHEBI:37565"/>
    </ligand>
</feature>
<keyword evidence="3 9" id="KW-0547">Nucleotide-binding</keyword>
<accession>A0ABV9WST0</accession>
<evidence type="ECO:0000256" key="4">
    <source>
        <dbReference type="ARBA" id="ARBA00022801"/>
    </source>
</evidence>
<dbReference type="HAMAP" id="MF_00920">
    <property type="entry name" value="FtsY"/>
    <property type="match status" value="1"/>
</dbReference>
<dbReference type="EMBL" id="JBHSJO010000001">
    <property type="protein sequence ID" value="MFC5015239.1"/>
    <property type="molecule type" value="Genomic_DNA"/>
</dbReference>
<evidence type="ECO:0000259" key="11">
    <source>
        <dbReference type="PROSITE" id="PS00300"/>
    </source>
</evidence>
<keyword evidence="1 9" id="KW-1003">Cell membrane</keyword>
<dbReference type="PANTHER" id="PTHR43134:SF1">
    <property type="entry name" value="SIGNAL RECOGNITION PARTICLE RECEPTOR SUBUNIT ALPHA"/>
    <property type="match status" value="1"/>
</dbReference>
<feature type="binding site" evidence="9">
    <location>
        <begin position="209"/>
        <end position="216"/>
    </location>
    <ligand>
        <name>GTP</name>
        <dbReference type="ChEBI" id="CHEBI:37565"/>
    </ligand>
</feature>
<dbReference type="Gene3D" id="3.40.50.300">
    <property type="entry name" value="P-loop containing nucleotide triphosphate hydrolases"/>
    <property type="match status" value="1"/>
</dbReference>
<keyword evidence="13" id="KW-1185">Reference proteome</keyword>
<comment type="similarity">
    <text evidence="9">Belongs to the GTP-binding SRP family. FtsY subfamily.</text>
</comment>
<evidence type="ECO:0000256" key="7">
    <source>
        <dbReference type="ARBA" id="ARBA00023170"/>
    </source>
</evidence>
<dbReference type="InterPro" id="IPR036225">
    <property type="entry name" value="SRP/SRP_N"/>
</dbReference>
<dbReference type="InterPro" id="IPR000897">
    <property type="entry name" value="SRP54_GTPase_dom"/>
</dbReference>
<evidence type="ECO:0000256" key="5">
    <source>
        <dbReference type="ARBA" id="ARBA00023134"/>
    </source>
</evidence>
<comment type="function">
    <text evidence="9">Involved in targeting and insertion of nascent membrane proteins into the cytoplasmic membrane. Acts as a receptor for the complex formed by the signal recognition particle (SRP) and the ribosome-nascent chain (RNC).</text>
</comment>
<evidence type="ECO:0000256" key="10">
    <source>
        <dbReference type="SAM" id="MobiDB-lite"/>
    </source>
</evidence>